<evidence type="ECO:0000259" key="13">
    <source>
        <dbReference type="PROSITE" id="PS51217"/>
    </source>
</evidence>
<evidence type="ECO:0000256" key="6">
    <source>
        <dbReference type="ARBA" id="ARBA00023125"/>
    </source>
</evidence>
<sequence>MENQKNSFNNFFKDFLNQEQQKAISPKNGVLLVHAGAGSGKTRVITSRIASLIINHSVDPESILALTFTNKAAKEMKERVKNFLQENTKLPYVGTFHSYCLRLLKSSKYFSKSNFSFSLIDEDDQNKIIKGLIQKHNLDKKITAKQVLSFISKIKNETHNPETSSAFLLANNIFQELYHMYEKEKSISNCLDFDDLLIKSYRLFEENPEFKAEFQQKIRHILVDEYQDTNQIQHLILKTMCLNKASENGDFAIDSLCAVGDEDQSIYSWRGATVSNMLNFKKDFKNTVSITLEQNYRSVQPILDTANSVIQNNKYRNIKNLWSDKQANDRIRVIQCASGYQEGQAISLFLKELTSITNDFNTSNAILYRSHFQSRAIEEALIRFSIPYKIIGGIQFYDRQEIKDIIAYLRLILNPFDRLAFLRIINTPTRGLGPKFEEDYLNQWDEQPFLNFKEIAQNFIENNQLTKNKLDQLKSFLEIFNDLSDQDKASNIITQIISRTNYFSYLDQNFEKEDSQSKKDNIKELINSAIFFEKNNSSFSVKEFLEEISLLQELINSNNSNNTQVYLMTFHAAKGLEFDNVMISGVEEGILPSSHSTYIHESLEEERRLMYVGITRARERLLISYTMHRTIYGQISNQKPSRFINELPDIYIKKDDCSKWPYDNFKYYFQNWINNKKYNYNFDQSYTIDSVVNKPSTSSWMIKQKVEHKVFGIGTIEKIENNALNTYLTIKFNNAIKKIDAKFLKSI</sequence>
<dbReference type="GO" id="GO:0005524">
    <property type="term" value="F:ATP binding"/>
    <property type="evidence" value="ECO:0007669"/>
    <property type="project" value="UniProtKB-UniRule"/>
</dbReference>
<dbReference type="Gene3D" id="1.10.10.160">
    <property type="match status" value="1"/>
</dbReference>
<name>V6DHX4_9BACT</name>
<evidence type="ECO:0000256" key="11">
    <source>
        <dbReference type="PROSITE-ProRule" id="PRU00560"/>
    </source>
</evidence>
<evidence type="ECO:0000256" key="8">
    <source>
        <dbReference type="ARBA" id="ARBA00034617"/>
    </source>
</evidence>
<dbReference type="OrthoDB" id="9810135at2"/>
<evidence type="ECO:0000256" key="10">
    <source>
        <dbReference type="ARBA" id="ARBA00048988"/>
    </source>
</evidence>
<reference evidence="14 15" key="1">
    <citation type="journal article" date="2015" name="Biol. Direct">
        <title>Babela massiliensis, a representative of a widespread bacterial phylum with unusual adaptations to parasitism in amoebae.</title>
        <authorList>
            <person name="Pagnier I."/>
            <person name="Yutin N."/>
            <person name="Croce O."/>
            <person name="Makarova K.S."/>
            <person name="Wolf Y.I."/>
            <person name="Benamar S."/>
            <person name="Raoult D."/>
            <person name="Koonin E.V."/>
            <person name="La Scola B."/>
        </authorList>
    </citation>
    <scope>NUCLEOTIDE SEQUENCE [LARGE SCALE GENOMIC DNA]</scope>
    <source>
        <strain evidence="15">BABL1</strain>
    </source>
</reference>
<dbReference type="Gene3D" id="1.10.486.10">
    <property type="entry name" value="PCRA, domain 4"/>
    <property type="match status" value="1"/>
</dbReference>
<keyword evidence="4 11" id="KW-0347">Helicase</keyword>
<evidence type="ECO:0000259" key="12">
    <source>
        <dbReference type="PROSITE" id="PS51198"/>
    </source>
</evidence>
<dbReference type="STRING" id="673862.BABL1_gene_486"/>
<dbReference type="CDD" id="cd17932">
    <property type="entry name" value="DEXQc_UvrD"/>
    <property type="match status" value="1"/>
</dbReference>
<keyword evidence="15" id="KW-1185">Reference proteome</keyword>
<gene>
    <name evidence="14" type="primary">pcrA</name>
    <name evidence="14" type="ORF">BABL1_gene_486</name>
</gene>
<evidence type="ECO:0000256" key="2">
    <source>
        <dbReference type="ARBA" id="ARBA00022741"/>
    </source>
</evidence>
<keyword evidence="3 11" id="KW-0378">Hydrolase</keyword>
<protein>
    <recommendedName>
        <fullName evidence="9">DNA 3'-5' helicase</fullName>
        <ecNumber evidence="9">5.6.2.4</ecNumber>
    </recommendedName>
</protein>
<feature type="domain" description="UvrD-like helicase C-terminal" evidence="13">
    <location>
        <begin position="300"/>
        <end position="575"/>
    </location>
</feature>
<organism evidence="14 15">
    <name type="scientific">Candidatus Babela massiliensis</name>
    <dbReference type="NCBI Taxonomy" id="673862"/>
    <lineage>
        <taxon>Bacteria</taxon>
        <taxon>Candidatus Babelota</taxon>
        <taxon>Candidatus Babeliae</taxon>
        <taxon>Candidatus Babeliales</taxon>
        <taxon>Candidatus Babeliaceae</taxon>
        <taxon>Candidatus Babela</taxon>
    </lineage>
</organism>
<dbReference type="AlphaFoldDB" id="V6DHX4"/>
<dbReference type="CDD" id="cd18807">
    <property type="entry name" value="SF1_C_UvrD"/>
    <property type="match status" value="1"/>
</dbReference>
<dbReference type="HOGENOM" id="CLU_004585_5_2_7"/>
<dbReference type="KEGG" id="dpb:BABL1_gene_486"/>
<keyword evidence="5 11" id="KW-0067">ATP-binding</keyword>
<dbReference type="PATRIC" id="fig|673862.3.peg.419"/>
<keyword evidence="7" id="KW-0413">Isomerase</keyword>
<dbReference type="GO" id="GO:0003677">
    <property type="term" value="F:DNA binding"/>
    <property type="evidence" value="ECO:0007669"/>
    <property type="project" value="UniProtKB-KW"/>
</dbReference>
<feature type="domain" description="UvrD-like helicase ATP-binding" evidence="12">
    <location>
        <begin position="14"/>
        <end position="299"/>
    </location>
</feature>
<feature type="binding site" evidence="11">
    <location>
        <begin position="35"/>
        <end position="42"/>
    </location>
    <ligand>
        <name>ATP</name>
        <dbReference type="ChEBI" id="CHEBI:30616"/>
    </ligand>
</feature>
<evidence type="ECO:0000256" key="1">
    <source>
        <dbReference type="ARBA" id="ARBA00009922"/>
    </source>
</evidence>
<dbReference type="Gene3D" id="3.40.50.300">
    <property type="entry name" value="P-loop containing nucleotide triphosphate hydrolases"/>
    <property type="match status" value="2"/>
</dbReference>
<evidence type="ECO:0000256" key="3">
    <source>
        <dbReference type="ARBA" id="ARBA00022801"/>
    </source>
</evidence>
<dbReference type="InterPro" id="IPR013986">
    <property type="entry name" value="DExx_box_DNA_helicase_dom_sf"/>
</dbReference>
<dbReference type="PROSITE" id="PS51217">
    <property type="entry name" value="UVRD_HELICASE_CTER"/>
    <property type="match status" value="1"/>
</dbReference>
<dbReference type="GO" id="GO:0005829">
    <property type="term" value="C:cytosol"/>
    <property type="evidence" value="ECO:0007669"/>
    <property type="project" value="TreeGrafter"/>
</dbReference>
<comment type="catalytic activity">
    <reaction evidence="8">
        <text>Couples ATP hydrolysis with the unwinding of duplex DNA by translocating in the 3'-5' direction.</text>
        <dbReference type="EC" id="5.6.2.4"/>
    </reaction>
</comment>
<keyword evidence="6" id="KW-0238">DNA-binding</keyword>
<dbReference type="PANTHER" id="PTHR11070:SF2">
    <property type="entry name" value="ATP-DEPENDENT DNA HELICASE SRS2"/>
    <property type="match status" value="1"/>
</dbReference>
<dbReference type="InterPro" id="IPR014016">
    <property type="entry name" value="UvrD-like_ATP-bd"/>
</dbReference>
<dbReference type="EMBL" id="HG793133">
    <property type="protein sequence ID" value="CDK30533.1"/>
    <property type="molecule type" value="Genomic_DNA"/>
</dbReference>
<dbReference type="GO" id="GO:0043138">
    <property type="term" value="F:3'-5' DNA helicase activity"/>
    <property type="evidence" value="ECO:0007669"/>
    <property type="project" value="UniProtKB-EC"/>
</dbReference>
<dbReference type="EC" id="5.6.2.4" evidence="9"/>
<evidence type="ECO:0000313" key="14">
    <source>
        <dbReference type="EMBL" id="CDK30533.1"/>
    </source>
</evidence>
<comment type="catalytic activity">
    <reaction evidence="10">
        <text>ATP + H2O = ADP + phosphate + H(+)</text>
        <dbReference type="Rhea" id="RHEA:13065"/>
        <dbReference type="ChEBI" id="CHEBI:15377"/>
        <dbReference type="ChEBI" id="CHEBI:15378"/>
        <dbReference type="ChEBI" id="CHEBI:30616"/>
        <dbReference type="ChEBI" id="CHEBI:43474"/>
        <dbReference type="ChEBI" id="CHEBI:456216"/>
        <dbReference type="EC" id="5.6.2.4"/>
    </reaction>
</comment>
<dbReference type="RefSeq" id="WP_023791806.1">
    <property type="nucleotide sequence ID" value="NC_023003.1"/>
</dbReference>
<dbReference type="InterPro" id="IPR014017">
    <property type="entry name" value="DNA_helicase_UvrD-like_C"/>
</dbReference>
<keyword evidence="2 11" id="KW-0547">Nucleotide-binding</keyword>
<dbReference type="InterPro" id="IPR027417">
    <property type="entry name" value="P-loop_NTPase"/>
</dbReference>
<dbReference type="Pfam" id="PF13361">
    <property type="entry name" value="UvrD_C"/>
    <property type="match status" value="1"/>
</dbReference>
<dbReference type="InterPro" id="IPR000212">
    <property type="entry name" value="DNA_helicase_UvrD/REP"/>
</dbReference>
<accession>V6DHX4</accession>
<dbReference type="Pfam" id="PF00580">
    <property type="entry name" value="UvrD-helicase"/>
    <property type="match status" value="1"/>
</dbReference>
<dbReference type="eggNOG" id="COG0210">
    <property type="taxonomic scope" value="Bacteria"/>
</dbReference>
<evidence type="ECO:0000256" key="7">
    <source>
        <dbReference type="ARBA" id="ARBA00023235"/>
    </source>
</evidence>
<evidence type="ECO:0000256" key="5">
    <source>
        <dbReference type="ARBA" id="ARBA00022840"/>
    </source>
</evidence>
<dbReference type="PROSITE" id="PS51198">
    <property type="entry name" value="UVRD_HELICASE_ATP_BIND"/>
    <property type="match status" value="1"/>
</dbReference>
<dbReference type="Proteomes" id="UP000018769">
    <property type="component" value="Chromosome I"/>
</dbReference>
<evidence type="ECO:0000256" key="9">
    <source>
        <dbReference type="ARBA" id="ARBA00034808"/>
    </source>
</evidence>
<comment type="similarity">
    <text evidence="1">Belongs to the helicase family. UvrD subfamily.</text>
</comment>
<proteinExistence type="inferred from homology"/>
<dbReference type="PANTHER" id="PTHR11070">
    <property type="entry name" value="UVRD / RECB / PCRA DNA HELICASE FAMILY MEMBER"/>
    <property type="match status" value="1"/>
</dbReference>
<dbReference type="SUPFAM" id="SSF52540">
    <property type="entry name" value="P-loop containing nucleoside triphosphate hydrolases"/>
    <property type="match status" value="1"/>
</dbReference>
<dbReference type="GO" id="GO:0016887">
    <property type="term" value="F:ATP hydrolysis activity"/>
    <property type="evidence" value="ECO:0007669"/>
    <property type="project" value="RHEA"/>
</dbReference>
<dbReference type="GO" id="GO:0000725">
    <property type="term" value="P:recombinational repair"/>
    <property type="evidence" value="ECO:0007669"/>
    <property type="project" value="TreeGrafter"/>
</dbReference>
<evidence type="ECO:0000256" key="4">
    <source>
        <dbReference type="ARBA" id="ARBA00022806"/>
    </source>
</evidence>
<evidence type="ECO:0000313" key="15">
    <source>
        <dbReference type="Proteomes" id="UP000018769"/>
    </source>
</evidence>